<dbReference type="GO" id="GO:0004144">
    <property type="term" value="F:diacylglycerol O-acyltransferase activity"/>
    <property type="evidence" value="ECO:0007669"/>
    <property type="project" value="UniProtKB-ARBA"/>
</dbReference>
<dbReference type="Pfam" id="PF03982">
    <property type="entry name" value="DAGAT"/>
    <property type="match status" value="1"/>
</dbReference>
<evidence type="ECO:0000313" key="7">
    <source>
        <dbReference type="Proteomes" id="UP000239899"/>
    </source>
</evidence>
<dbReference type="SUPFAM" id="SSF53474">
    <property type="entry name" value="alpha/beta-Hydrolases"/>
    <property type="match status" value="1"/>
</dbReference>
<organism evidence="6 7">
    <name type="scientific">Chlorella sorokiniana</name>
    <name type="common">Freshwater green alga</name>
    <dbReference type="NCBI Taxonomy" id="3076"/>
    <lineage>
        <taxon>Eukaryota</taxon>
        <taxon>Viridiplantae</taxon>
        <taxon>Chlorophyta</taxon>
        <taxon>core chlorophytes</taxon>
        <taxon>Trebouxiophyceae</taxon>
        <taxon>Chlorellales</taxon>
        <taxon>Chlorellaceae</taxon>
        <taxon>Chlorella clade</taxon>
        <taxon>Chlorella</taxon>
    </lineage>
</organism>
<dbReference type="OrthoDB" id="44277at2759"/>
<dbReference type="AlphaFoldDB" id="A0A2P6TRL1"/>
<dbReference type="Pfam" id="PF12697">
    <property type="entry name" value="Abhydrolase_6"/>
    <property type="match status" value="1"/>
</dbReference>
<dbReference type="Proteomes" id="UP000239899">
    <property type="component" value="Unassembled WGS sequence"/>
</dbReference>
<evidence type="ECO:0000259" key="5">
    <source>
        <dbReference type="SMART" id="SM00563"/>
    </source>
</evidence>
<dbReference type="Gene3D" id="3.40.50.1820">
    <property type="entry name" value="alpha/beta hydrolase"/>
    <property type="match status" value="1"/>
</dbReference>
<name>A0A2P6TRL1_CHLSO</name>
<evidence type="ECO:0000313" key="6">
    <source>
        <dbReference type="EMBL" id="PRW56703.1"/>
    </source>
</evidence>
<proteinExistence type="inferred from homology"/>
<dbReference type="InterPro" id="IPR029058">
    <property type="entry name" value="AB_hydrolase_fold"/>
</dbReference>
<feature type="region of interest" description="Disordered" evidence="4">
    <location>
        <begin position="441"/>
        <end position="460"/>
    </location>
</feature>
<comment type="similarity">
    <text evidence="1">Belongs to the diacylglycerol acyltransferase family.</text>
</comment>
<feature type="compositionally biased region" description="Gly residues" evidence="4">
    <location>
        <begin position="441"/>
        <end position="451"/>
    </location>
</feature>
<dbReference type="PANTHER" id="PTHR22753:SF14">
    <property type="entry name" value="MONOACYLGLYCEROL_DIACYLGLYCEROL O-ACYLTRANSFERASE"/>
    <property type="match status" value="1"/>
</dbReference>
<accession>A0A2P6TRL1</accession>
<keyword evidence="7" id="KW-1185">Reference proteome</keyword>
<comment type="caution">
    <text evidence="6">The sequence shown here is derived from an EMBL/GenBank/DDBJ whole genome shotgun (WGS) entry which is preliminary data.</text>
</comment>
<feature type="domain" description="Phospholipid/glycerol acyltransferase" evidence="5">
    <location>
        <begin position="394"/>
        <end position="586"/>
    </location>
</feature>
<dbReference type="InterPro" id="IPR002123">
    <property type="entry name" value="Plipid/glycerol_acylTrfase"/>
</dbReference>
<evidence type="ECO:0000256" key="3">
    <source>
        <dbReference type="ARBA" id="ARBA00023315"/>
    </source>
</evidence>
<dbReference type="PANTHER" id="PTHR22753">
    <property type="entry name" value="TRANSMEMBRANE PROTEIN 68"/>
    <property type="match status" value="1"/>
</dbReference>
<dbReference type="SMART" id="SM00563">
    <property type="entry name" value="PlsC"/>
    <property type="match status" value="1"/>
</dbReference>
<sequence>MRAPQPQQKGYTTAYRRMSLQSFLSIDDGPPRVMSLLDPHVLPAPGSETRVTDRRQHLPLMLYLPGVDGSGLAASRQFPSLLQRFDLRTLVTPPSDRTPFQGVVDIVVEYLKHEVPTCAPTRPIYLLGESFGGLLALAVAAACPALVDRVVLVNPATSFNNSLWPVLGPLLPQVPPELYRALPLALAPVLGNPINLLAAGLEGSAGAPVQQQAAQLVDAATNLLSQLPVLAEILPADTLAWKLELLREGSAAVEPLLPRIQQRCYVLVGDQDLLIPSAREGPRLQRALPRAQLRVEKGRSHALLQEGGIDLACLLDDEGFYVRERRMSAPINKRTAAGFGVAVPIELPSPGEMQRYAESTTAFGRRLSSPVFISTAPDGTRCLGLSQIPEGRPLLLVGNHSTLALDLAVLSEQFLKEQGVLLRGLAHPVIFAQAFNSGSGEQGGCEGGSGSASGAATGSGDDLPAWDPNNIFGNALNGSGLDALRGMLSGGRSSNSAGSSSAAGATDGRNAFKEFMSTFGAVPVSAKNMHRLLQNKEAVLLFPGGVREAYKRRGEEYQLFWPEKSEFIRMAARFGATIVPFAAVGVDDSLNIIADSQQLEAMPVLGDMVKRRAGGLPQARKGVAAASFEEESFVAPLATPKLPPGRLYFVFQQPIQTSPEDLKDRQRCDDMYRATKASVEEGIAWLLQKRKQDPYGEFLPRQLYEAAYRGRQAPTFPLN</sequence>
<evidence type="ECO:0000256" key="4">
    <source>
        <dbReference type="SAM" id="MobiDB-lite"/>
    </source>
</evidence>
<dbReference type="STRING" id="3076.A0A2P6TRL1"/>
<keyword evidence="2" id="KW-0808">Transferase</keyword>
<evidence type="ECO:0000256" key="1">
    <source>
        <dbReference type="ARBA" id="ARBA00005420"/>
    </source>
</evidence>
<dbReference type="InterPro" id="IPR000073">
    <property type="entry name" value="AB_hydrolase_1"/>
</dbReference>
<reference evidence="6 7" key="1">
    <citation type="journal article" date="2018" name="Plant J.">
        <title>Genome sequences of Chlorella sorokiniana UTEX 1602 and Micractinium conductrix SAG 241.80: implications to maltose excretion by a green alga.</title>
        <authorList>
            <person name="Arriola M.B."/>
            <person name="Velmurugan N."/>
            <person name="Zhang Y."/>
            <person name="Plunkett M.H."/>
            <person name="Hondzo H."/>
            <person name="Barney B.M."/>
        </authorList>
    </citation>
    <scope>NUCLEOTIDE SEQUENCE [LARGE SCALE GENOMIC DNA]</scope>
    <source>
        <strain evidence="7">UTEX 1602</strain>
    </source>
</reference>
<dbReference type="GO" id="GO:0016020">
    <property type="term" value="C:membrane"/>
    <property type="evidence" value="ECO:0007669"/>
    <property type="project" value="TreeGrafter"/>
</dbReference>
<keyword evidence="3 6" id="KW-0012">Acyltransferase</keyword>
<protein>
    <submittedName>
        <fullName evidence="6">Acyltransferase chloroplastic</fullName>
    </submittedName>
</protein>
<dbReference type="EMBL" id="LHPG02000008">
    <property type="protein sequence ID" value="PRW56703.1"/>
    <property type="molecule type" value="Genomic_DNA"/>
</dbReference>
<evidence type="ECO:0000256" key="2">
    <source>
        <dbReference type="ARBA" id="ARBA00022679"/>
    </source>
</evidence>
<gene>
    <name evidence="6" type="ORF">C2E21_4786</name>
</gene>
<dbReference type="InterPro" id="IPR007130">
    <property type="entry name" value="DAGAT"/>
</dbReference>